<proteinExistence type="predicted"/>
<organism evidence="1 2">
    <name type="scientific">Triplophysa rosa</name>
    <name type="common">Cave loach</name>
    <dbReference type="NCBI Taxonomy" id="992332"/>
    <lineage>
        <taxon>Eukaryota</taxon>
        <taxon>Metazoa</taxon>
        <taxon>Chordata</taxon>
        <taxon>Craniata</taxon>
        <taxon>Vertebrata</taxon>
        <taxon>Euteleostomi</taxon>
        <taxon>Actinopterygii</taxon>
        <taxon>Neopterygii</taxon>
        <taxon>Teleostei</taxon>
        <taxon>Ostariophysi</taxon>
        <taxon>Cypriniformes</taxon>
        <taxon>Nemacheilidae</taxon>
        <taxon>Triplophysa</taxon>
    </lineage>
</organism>
<evidence type="ECO:0000313" key="2">
    <source>
        <dbReference type="Proteomes" id="UP001059041"/>
    </source>
</evidence>
<reference evidence="1" key="1">
    <citation type="submission" date="2021-02" db="EMBL/GenBank/DDBJ databases">
        <title>Comparative genomics reveals that relaxation of natural selection precedes convergent phenotypic evolution of cavefish.</title>
        <authorList>
            <person name="Peng Z."/>
        </authorList>
    </citation>
    <scope>NUCLEOTIDE SEQUENCE</scope>
    <source>
        <tissue evidence="1">Muscle</tissue>
    </source>
</reference>
<dbReference type="Proteomes" id="UP001059041">
    <property type="component" value="Linkage Group LG3"/>
</dbReference>
<protein>
    <submittedName>
        <fullName evidence="1">Uncharacterized protein</fullName>
    </submittedName>
</protein>
<keyword evidence="2" id="KW-1185">Reference proteome</keyword>
<evidence type="ECO:0000313" key="1">
    <source>
        <dbReference type="EMBL" id="KAI7811735.1"/>
    </source>
</evidence>
<dbReference type="AlphaFoldDB" id="A0A9W8C9A3"/>
<dbReference type="EMBL" id="JAFHDT010000003">
    <property type="protein sequence ID" value="KAI7811735.1"/>
    <property type="molecule type" value="Genomic_DNA"/>
</dbReference>
<name>A0A9W8C9A3_TRIRA</name>
<feature type="non-terminal residue" evidence="1">
    <location>
        <position position="73"/>
    </location>
</feature>
<sequence length="73" mass="7803">MRTISKVLRVGLQHQSTKRSTLYVLPVDGAALTVCVTKVWDLLTRGGGDLVISKSELGQAGSGRTPLKSRHTG</sequence>
<comment type="caution">
    <text evidence="1">The sequence shown here is derived from an EMBL/GenBank/DDBJ whole genome shotgun (WGS) entry which is preliminary data.</text>
</comment>
<gene>
    <name evidence="1" type="ORF">IRJ41_018796</name>
</gene>
<accession>A0A9W8C9A3</accession>